<dbReference type="PANTHER" id="PTHR43377">
    <property type="entry name" value="BILIVERDIN REDUCTASE A"/>
    <property type="match status" value="1"/>
</dbReference>
<dbReference type="RefSeq" id="WP_149566908.1">
    <property type="nucleotide sequence ID" value="NZ_CP035807.1"/>
</dbReference>
<accession>A0A5C1Q9A3</accession>
<dbReference type="Gene3D" id="3.40.50.720">
    <property type="entry name" value="NAD(P)-binding Rossmann-like Domain"/>
    <property type="match status" value="1"/>
</dbReference>
<evidence type="ECO:0000313" key="3">
    <source>
        <dbReference type="Proteomes" id="UP000323824"/>
    </source>
</evidence>
<dbReference type="OrthoDB" id="9772350at2"/>
<name>A0A5C1Q9A3_9SPIO</name>
<proteinExistence type="predicted"/>
<reference evidence="2 3" key="2">
    <citation type="submission" date="2019-09" db="EMBL/GenBank/DDBJ databases">
        <title>Complete Genome Sequence and Methylome Analysis of free living Spirochaetas.</title>
        <authorList>
            <person name="Leshcheva N."/>
            <person name="Mikheeva N."/>
        </authorList>
    </citation>
    <scope>NUCLEOTIDE SEQUENCE [LARGE SCALE GENOMIC DNA]</scope>
    <source>
        <strain evidence="2 3">P</strain>
    </source>
</reference>
<dbReference type="InterPro" id="IPR051450">
    <property type="entry name" value="Gfo/Idh/MocA_Oxidoreductases"/>
</dbReference>
<dbReference type="InterPro" id="IPR036291">
    <property type="entry name" value="NAD(P)-bd_dom_sf"/>
</dbReference>
<evidence type="ECO:0000259" key="1">
    <source>
        <dbReference type="Pfam" id="PF01408"/>
    </source>
</evidence>
<evidence type="ECO:0000313" key="2">
    <source>
        <dbReference type="EMBL" id="QEN03650.1"/>
    </source>
</evidence>
<organism evidence="2 3">
    <name type="scientific">Thiospirochaeta perfilievii</name>
    <dbReference type="NCBI Taxonomy" id="252967"/>
    <lineage>
        <taxon>Bacteria</taxon>
        <taxon>Pseudomonadati</taxon>
        <taxon>Spirochaetota</taxon>
        <taxon>Spirochaetia</taxon>
        <taxon>Spirochaetales</taxon>
        <taxon>Spirochaetaceae</taxon>
        <taxon>Thiospirochaeta</taxon>
    </lineage>
</organism>
<gene>
    <name evidence="2" type="ORF">EW093_02685</name>
</gene>
<feature type="domain" description="Gfo/Idh/MocA-like oxidoreductase N-terminal" evidence="1">
    <location>
        <begin position="4"/>
        <end position="121"/>
    </location>
</feature>
<dbReference type="GO" id="GO:0000166">
    <property type="term" value="F:nucleotide binding"/>
    <property type="evidence" value="ECO:0007669"/>
    <property type="project" value="InterPro"/>
</dbReference>
<dbReference type="EMBL" id="CP035807">
    <property type="protein sequence ID" value="QEN03650.1"/>
    <property type="molecule type" value="Genomic_DNA"/>
</dbReference>
<dbReference type="Proteomes" id="UP000323824">
    <property type="component" value="Chromosome"/>
</dbReference>
<dbReference type="KEGG" id="sper:EW093_02685"/>
<keyword evidence="3" id="KW-1185">Reference proteome</keyword>
<reference evidence="2 3" key="1">
    <citation type="submission" date="2019-02" db="EMBL/GenBank/DDBJ databases">
        <authorList>
            <person name="Fomenkov A."/>
            <person name="Dubinina G."/>
            <person name="Grabovich M."/>
            <person name="Vincze T."/>
            <person name="Roberts R.J."/>
        </authorList>
    </citation>
    <scope>NUCLEOTIDE SEQUENCE [LARGE SCALE GENOMIC DNA]</scope>
    <source>
        <strain evidence="2 3">P</strain>
    </source>
</reference>
<dbReference type="AlphaFoldDB" id="A0A5C1Q9A3"/>
<dbReference type="PANTHER" id="PTHR43377:SF1">
    <property type="entry name" value="BILIVERDIN REDUCTASE A"/>
    <property type="match status" value="1"/>
</dbReference>
<sequence>MDKIKFAIVGSGWRSKFYIRSVKQNPELLELTSMLFRSRGKAKLFKQEFDITVTTLKEELINSKPDFIVVAVSKSDLFFVTKEYLGLGIPVLVETPGAVRVKDLTSLWSLRTGSGSKLQVAEQYFLYPYYKEILHNIKSGIIGETQFISISSIHDHHAASIFRQALGVTDEEFTIFGRSINSKVTTTDSRDGKILDGSIGEFKRNIITIEFKNGKSVLYNFSGVQYFSDIISKNIVVQGVRGEINNNIITYLNKNNIVKTKYIPYELDDYINTDQKLVLDILMGMKRYIDTGVEFYPLKEALQDSYISILMHKAIDNKSPILSEKQVWQ</sequence>
<protein>
    <submittedName>
        <fullName evidence="2">Gfo/Idh/MocA family oxidoreductase</fullName>
    </submittedName>
</protein>
<dbReference type="SUPFAM" id="SSF51735">
    <property type="entry name" value="NAD(P)-binding Rossmann-fold domains"/>
    <property type="match status" value="1"/>
</dbReference>
<dbReference type="InterPro" id="IPR000683">
    <property type="entry name" value="Gfo/Idh/MocA-like_OxRdtase_N"/>
</dbReference>
<dbReference type="Pfam" id="PF01408">
    <property type="entry name" value="GFO_IDH_MocA"/>
    <property type="match status" value="1"/>
</dbReference>